<proteinExistence type="predicted"/>
<evidence type="ECO:0000313" key="4">
    <source>
        <dbReference type="Proteomes" id="UP000243200"/>
    </source>
</evidence>
<dbReference type="VEuPathDB" id="PlasmoDB:PocGH01_11030100"/>
<protein>
    <submittedName>
        <fullName evidence="3">Troponin c-like protein, putative</fullName>
    </submittedName>
</protein>
<dbReference type="Proteomes" id="UP000243200">
    <property type="component" value="Chromosome 11"/>
</dbReference>
<evidence type="ECO:0000313" key="3">
    <source>
        <dbReference type="EMBL" id="SBT77654.1"/>
    </source>
</evidence>
<evidence type="ECO:0000256" key="1">
    <source>
        <dbReference type="SAM" id="Phobius"/>
    </source>
</evidence>
<keyword evidence="1" id="KW-0472">Membrane</keyword>
<gene>
    <name evidence="3" type="primary">PowCR01_110024300</name>
    <name evidence="3" type="ORF">POWCR01_110024300</name>
</gene>
<dbReference type="GO" id="GO:0005509">
    <property type="term" value="F:calcium ion binding"/>
    <property type="evidence" value="ECO:0007669"/>
    <property type="project" value="InterPro"/>
</dbReference>
<keyword evidence="1" id="KW-1133">Transmembrane helix</keyword>
<dbReference type="PROSITE" id="PS50222">
    <property type="entry name" value="EF_HAND_2"/>
    <property type="match status" value="1"/>
</dbReference>
<organism evidence="3 4">
    <name type="scientific">Plasmodium ovale</name>
    <name type="common">malaria parasite P. ovale</name>
    <dbReference type="NCBI Taxonomy" id="36330"/>
    <lineage>
        <taxon>Eukaryota</taxon>
        <taxon>Sar</taxon>
        <taxon>Alveolata</taxon>
        <taxon>Apicomplexa</taxon>
        <taxon>Aconoidasida</taxon>
        <taxon>Haemosporida</taxon>
        <taxon>Plasmodiidae</taxon>
        <taxon>Plasmodium</taxon>
        <taxon>Plasmodium (Plasmodium)</taxon>
    </lineage>
</organism>
<dbReference type="Gene3D" id="1.10.238.10">
    <property type="entry name" value="EF-hand"/>
    <property type="match status" value="2"/>
</dbReference>
<dbReference type="InterPro" id="IPR011992">
    <property type="entry name" value="EF-hand-dom_pair"/>
</dbReference>
<keyword evidence="1" id="KW-0812">Transmembrane</keyword>
<dbReference type="OrthoDB" id="26525at2759"/>
<dbReference type="AlphaFoldDB" id="A0A1C3KU21"/>
<evidence type="ECO:0000259" key="2">
    <source>
        <dbReference type="PROSITE" id="PS50222"/>
    </source>
</evidence>
<feature type="transmembrane region" description="Helical" evidence="1">
    <location>
        <begin position="20"/>
        <end position="41"/>
    </location>
</feature>
<accession>A0A1C3KU21</accession>
<dbReference type="SUPFAM" id="SSF47473">
    <property type="entry name" value="EF-hand"/>
    <property type="match status" value="1"/>
</dbReference>
<reference evidence="3 4" key="1">
    <citation type="submission" date="2016-06" db="EMBL/GenBank/DDBJ databases">
        <authorList>
            <consortium name="Pathogen Informatics"/>
        </authorList>
    </citation>
    <scope>NUCLEOTIDE SEQUENCE [LARGE SCALE GENOMIC DNA]</scope>
    <source>
        <strain evidence="3">PowCR01</strain>
    </source>
</reference>
<name>A0A1C3KU21_PLAOA</name>
<sequence>MEVRFRAFPMISAPYVDMLVFQILCVMTVIYTSFFTSPSFAHVKQMQDLTNEVELTSLFTRISDGSKTVSSEDALDIVYQMGFVPSKEDIAEFAYLTNGVYTLSSIKKFWRKLKSQNCSPEGLIDLFTYYDVHKTGKVSREKMKQLFTTVGSKLSNREMDTIISELCIDSERIDYRDFLNKYIHVNDPLYHS</sequence>
<dbReference type="InterPro" id="IPR002048">
    <property type="entry name" value="EF_hand_dom"/>
</dbReference>
<dbReference type="EMBL" id="LT594515">
    <property type="protein sequence ID" value="SBT77654.1"/>
    <property type="molecule type" value="Genomic_DNA"/>
</dbReference>
<feature type="domain" description="EF-hand" evidence="2">
    <location>
        <begin position="118"/>
        <end position="153"/>
    </location>
</feature>
<dbReference type="VEuPathDB" id="PlasmoDB:POWCR01_110024300"/>